<organism evidence="3 4">
    <name type="scientific">Sphingobium phenoxybenzoativorans</name>
    <dbReference type="NCBI Taxonomy" id="1592790"/>
    <lineage>
        <taxon>Bacteria</taxon>
        <taxon>Pseudomonadati</taxon>
        <taxon>Pseudomonadota</taxon>
        <taxon>Alphaproteobacteria</taxon>
        <taxon>Sphingomonadales</taxon>
        <taxon>Sphingomonadaceae</taxon>
        <taxon>Sphingobium</taxon>
    </lineage>
</organism>
<evidence type="ECO:0000313" key="3">
    <source>
        <dbReference type="EMBL" id="QUT03918.1"/>
    </source>
</evidence>
<feature type="transmembrane region" description="Helical" evidence="1">
    <location>
        <begin position="132"/>
        <end position="151"/>
    </location>
</feature>
<name>A0A975K4E8_9SPHN</name>
<feature type="transmembrane region" description="Helical" evidence="1">
    <location>
        <begin position="158"/>
        <end position="179"/>
    </location>
</feature>
<keyword evidence="1" id="KW-0812">Transmembrane</keyword>
<protein>
    <submittedName>
        <fullName evidence="3">Phosphatase PAP2 family protein</fullName>
    </submittedName>
</protein>
<dbReference type="AlphaFoldDB" id="A0A975K4E8"/>
<dbReference type="RefSeq" id="WP_212607827.1">
    <property type="nucleotide sequence ID" value="NZ_CP073910.1"/>
</dbReference>
<sequence length="205" mass="22317">MAGVRHRRDLGRRALLFILSLLLVLAIALAQRWGWLRPFNHGLMGGAGAWRDTAIGPPVTLTMVGLSEIGDTAARIGMSLVACAMLFWRGRGRQTVWLVLVVVGGTLLNAGLKQVFAAPRPDLLPHLDIVKSYSFPSGHASGNMIFFGALAMLIGRGWAWIAASAMILPIGFSRVWLGVHWPTDVLAGWILGIGWLFLCGGWLRR</sequence>
<dbReference type="Gene3D" id="1.20.144.10">
    <property type="entry name" value="Phosphatidic acid phosphatase type 2/haloperoxidase"/>
    <property type="match status" value="2"/>
</dbReference>
<keyword evidence="1" id="KW-1133">Transmembrane helix</keyword>
<feature type="transmembrane region" description="Helical" evidence="1">
    <location>
        <begin position="185"/>
        <end position="203"/>
    </location>
</feature>
<dbReference type="KEGG" id="spph:KFK14_12235"/>
<gene>
    <name evidence="3" type="ORF">KFK14_12235</name>
</gene>
<proteinExistence type="predicted"/>
<dbReference type="PANTHER" id="PTHR14969">
    <property type="entry name" value="SPHINGOSINE-1-PHOSPHATE PHOSPHOHYDROLASE"/>
    <property type="match status" value="1"/>
</dbReference>
<dbReference type="SMART" id="SM00014">
    <property type="entry name" value="acidPPc"/>
    <property type="match status" value="1"/>
</dbReference>
<accession>A0A975K4E8</accession>
<dbReference type="Proteomes" id="UP000681425">
    <property type="component" value="Chromosome"/>
</dbReference>
<dbReference type="EMBL" id="CP073910">
    <property type="protein sequence ID" value="QUT03918.1"/>
    <property type="molecule type" value="Genomic_DNA"/>
</dbReference>
<reference evidence="3" key="1">
    <citation type="submission" date="2021-04" db="EMBL/GenBank/DDBJ databases">
        <title>Isolation of p-tert-butylphenol degrading bacteria Sphingobium phenoxybenzoativorans Tas13 from active sludge.</title>
        <authorList>
            <person name="Li Y."/>
        </authorList>
    </citation>
    <scope>NUCLEOTIDE SEQUENCE</scope>
    <source>
        <strain evidence="3">Tas13</strain>
    </source>
</reference>
<dbReference type="SUPFAM" id="SSF48317">
    <property type="entry name" value="Acid phosphatase/Vanadium-dependent haloperoxidase"/>
    <property type="match status" value="1"/>
</dbReference>
<dbReference type="InterPro" id="IPR036938">
    <property type="entry name" value="PAP2/HPO_sf"/>
</dbReference>
<dbReference type="CDD" id="cd03392">
    <property type="entry name" value="PAP2_like_2"/>
    <property type="match status" value="1"/>
</dbReference>
<keyword evidence="1" id="KW-0472">Membrane</keyword>
<dbReference type="PANTHER" id="PTHR14969:SF13">
    <property type="entry name" value="AT30094P"/>
    <property type="match status" value="1"/>
</dbReference>
<feature type="domain" description="Phosphatidic acid phosphatase type 2/haloperoxidase" evidence="2">
    <location>
        <begin position="96"/>
        <end position="200"/>
    </location>
</feature>
<evidence type="ECO:0000259" key="2">
    <source>
        <dbReference type="SMART" id="SM00014"/>
    </source>
</evidence>
<dbReference type="Pfam" id="PF01569">
    <property type="entry name" value="PAP2"/>
    <property type="match status" value="1"/>
</dbReference>
<evidence type="ECO:0000313" key="4">
    <source>
        <dbReference type="Proteomes" id="UP000681425"/>
    </source>
</evidence>
<keyword evidence="4" id="KW-1185">Reference proteome</keyword>
<evidence type="ECO:0000256" key="1">
    <source>
        <dbReference type="SAM" id="Phobius"/>
    </source>
</evidence>
<dbReference type="InterPro" id="IPR000326">
    <property type="entry name" value="PAP2/HPO"/>
</dbReference>
<feature type="transmembrane region" description="Helical" evidence="1">
    <location>
        <begin position="95"/>
        <end position="112"/>
    </location>
</feature>
<feature type="transmembrane region" description="Helical" evidence="1">
    <location>
        <begin position="72"/>
        <end position="88"/>
    </location>
</feature>